<dbReference type="Gene3D" id="3.30.310.50">
    <property type="entry name" value="Alpha-D-phosphohexomutase, C-terminal domain"/>
    <property type="match status" value="1"/>
</dbReference>
<dbReference type="AlphaFoldDB" id="A0A3N4IHA1"/>
<evidence type="ECO:0000256" key="3">
    <source>
        <dbReference type="ARBA" id="ARBA00007073"/>
    </source>
</evidence>
<comment type="subcellular location">
    <subcellularLocation>
        <location evidence="2">Cytoplasm</location>
    </subcellularLocation>
    <subcellularLocation>
        <location evidence="1">Nucleus</location>
    </subcellularLocation>
</comment>
<name>A0A3N4IHA1_ASCIM</name>
<evidence type="ECO:0000256" key="6">
    <source>
        <dbReference type="ARBA" id="ARBA00023242"/>
    </source>
</evidence>
<accession>A0A3N4IHA1</accession>
<dbReference type="GO" id="GO:0005737">
    <property type="term" value="C:cytoplasm"/>
    <property type="evidence" value="ECO:0007669"/>
    <property type="project" value="UniProtKB-SubCell"/>
</dbReference>
<keyword evidence="6" id="KW-0539">Nucleus</keyword>
<keyword evidence="8" id="KW-1185">Reference proteome</keyword>
<dbReference type="OrthoDB" id="10025739at2759"/>
<dbReference type="Pfam" id="PF09341">
    <property type="entry name" value="Pcc1"/>
    <property type="match status" value="1"/>
</dbReference>
<dbReference type="PANTHER" id="PTHR31283">
    <property type="entry name" value="EKC/KEOPS COMPLEX SUBUNIT PCC1 FAMILY MEMBER"/>
    <property type="match status" value="1"/>
</dbReference>
<dbReference type="GO" id="GO:0000408">
    <property type="term" value="C:EKC/KEOPS complex"/>
    <property type="evidence" value="ECO:0007669"/>
    <property type="project" value="TreeGrafter"/>
</dbReference>
<dbReference type="PANTHER" id="PTHR31283:SF5">
    <property type="entry name" value="EKC_KEOPS COMPLEX SUBUNIT LAGE3"/>
    <property type="match status" value="1"/>
</dbReference>
<evidence type="ECO:0000256" key="4">
    <source>
        <dbReference type="ARBA" id="ARBA00022490"/>
    </source>
</evidence>
<keyword evidence="5" id="KW-0819">tRNA processing</keyword>
<keyword evidence="4" id="KW-0963">Cytoplasm</keyword>
<proteinExistence type="inferred from homology"/>
<dbReference type="GO" id="GO:0005634">
    <property type="term" value="C:nucleus"/>
    <property type="evidence" value="ECO:0007669"/>
    <property type="project" value="UniProtKB-SubCell"/>
</dbReference>
<gene>
    <name evidence="7" type="ORF">BJ508DRAFT_302786</name>
</gene>
<dbReference type="Proteomes" id="UP000275078">
    <property type="component" value="Unassembled WGS sequence"/>
</dbReference>
<sequence>MASSGSTTDERFPHELKITVPLPNAFYAETICNAMIVDKELTEYVQRNFSVDGSNLNIHYKAATARWLRVSVNGAFETLSVCLRAVEGLNVGVLDKLIDE</sequence>
<dbReference type="EMBL" id="ML119653">
    <property type="protein sequence ID" value="RPA85522.1"/>
    <property type="molecule type" value="Genomic_DNA"/>
</dbReference>
<reference evidence="7 8" key="1">
    <citation type="journal article" date="2018" name="Nat. Ecol. Evol.">
        <title>Pezizomycetes genomes reveal the molecular basis of ectomycorrhizal truffle lifestyle.</title>
        <authorList>
            <person name="Murat C."/>
            <person name="Payen T."/>
            <person name="Noel B."/>
            <person name="Kuo A."/>
            <person name="Morin E."/>
            <person name="Chen J."/>
            <person name="Kohler A."/>
            <person name="Krizsan K."/>
            <person name="Balestrini R."/>
            <person name="Da Silva C."/>
            <person name="Montanini B."/>
            <person name="Hainaut M."/>
            <person name="Levati E."/>
            <person name="Barry K.W."/>
            <person name="Belfiori B."/>
            <person name="Cichocki N."/>
            <person name="Clum A."/>
            <person name="Dockter R.B."/>
            <person name="Fauchery L."/>
            <person name="Guy J."/>
            <person name="Iotti M."/>
            <person name="Le Tacon F."/>
            <person name="Lindquist E.A."/>
            <person name="Lipzen A."/>
            <person name="Malagnac F."/>
            <person name="Mello A."/>
            <person name="Molinier V."/>
            <person name="Miyauchi S."/>
            <person name="Poulain J."/>
            <person name="Riccioni C."/>
            <person name="Rubini A."/>
            <person name="Sitrit Y."/>
            <person name="Splivallo R."/>
            <person name="Traeger S."/>
            <person name="Wang M."/>
            <person name="Zifcakova L."/>
            <person name="Wipf D."/>
            <person name="Zambonelli A."/>
            <person name="Paolocci F."/>
            <person name="Nowrousian M."/>
            <person name="Ottonello S."/>
            <person name="Baldrian P."/>
            <person name="Spatafora J.W."/>
            <person name="Henrissat B."/>
            <person name="Nagy L.G."/>
            <person name="Aury J.M."/>
            <person name="Wincker P."/>
            <person name="Grigoriev I.V."/>
            <person name="Bonfante P."/>
            <person name="Martin F.M."/>
        </authorList>
    </citation>
    <scope>NUCLEOTIDE SEQUENCE [LARGE SCALE GENOMIC DNA]</scope>
    <source>
        <strain evidence="7 8">RN42</strain>
    </source>
</reference>
<dbReference type="GO" id="GO:0008033">
    <property type="term" value="P:tRNA processing"/>
    <property type="evidence" value="ECO:0007669"/>
    <property type="project" value="UniProtKB-KW"/>
</dbReference>
<evidence type="ECO:0000313" key="7">
    <source>
        <dbReference type="EMBL" id="RPA85522.1"/>
    </source>
</evidence>
<evidence type="ECO:0000256" key="5">
    <source>
        <dbReference type="ARBA" id="ARBA00022694"/>
    </source>
</evidence>
<evidence type="ECO:0000256" key="2">
    <source>
        <dbReference type="ARBA" id="ARBA00004496"/>
    </source>
</evidence>
<dbReference type="InterPro" id="IPR015419">
    <property type="entry name" value="CTAG/Pcc1"/>
</dbReference>
<evidence type="ECO:0000256" key="1">
    <source>
        <dbReference type="ARBA" id="ARBA00004123"/>
    </source>
</evidence>
<dbReference type="GO" id="GO:0070525">
    <property type="term" value="P:tRNA threonylcarbamoyladenosine metabolic process"/>
    <property type="evidence" value="ECO:0007669"/>
    <property type="project" value="TreeGrafter"/>
</dbReference>
<evidence type="ECO:0000313" key="8">
    <source>
        <dbReference type="Proteomes" id="UP000275078"/>
    </source>
</evidence>
<protein>
    <submittedName>
        <fullName evidence="7">Pcc1-domain-containing protein</fullName>
    </submittedName>
</protein>
<organism evidence="7 8">
    <name type="scientific">Ascobolus immersus RN42</name>
    <dbReference type="NCBI Taxonomy" id="1160509"/>
    <lineage>
        <taxon>Eukaryota</taxon>
        <taxon>Fungi</taxon>
        <taxon>Dikarya</taxon>
        <taxon>Ascomycota</taxon>
        <taxon>Pezizomycotina</taxon>
        <taxon>Pezizomycetes</taxon>
        <taxon>Pezizales</taxon>
        <taxon>Ascobolaceae</taxon>
        <taxon>Ascobolus</taxon>
    </lineage>
</organism>
<comment type="similarity">
    <text evidence="3">Belongs to the CTAG/PCC1 family.</text>
</comment>
<dbReference type="FunFam" id="3.30.310.50:FF:000005">
    <property type="entry name" value="L antigen family member 3"/>
    <property type="match status" value="1"/>
</dbReference>